<dbReference type="PANTHER" id="PTHR35007:SF3">
    <property type="entry name" value="POSSIBLE CONSERVED ALANINE RICH MEMBRANE PROTEIN"/>
    <property type="match status" value="1"/>
</dbReference>
<keyword evidence="1" id="KW-1133">Transmembrane helix</keyword>
<dbReference type="PANTHER" id="PTHR35007">
    <property type="entry name" value="INTEGRAL MEMBRANE PROTEIN-RELATED"/>
    <property type="match status" value="1"/>
</dbReference>
<dbReference type="OMA" id="CCYAGLY"/>
<proteinExistence type="predicted"/>
<dbReference type="eggNOG" id="COG4965">
    <property type="taxonomic scope" value="Bacteria"/>
</dbReference>
<evidence type="ECO:0000313" key="3">
    <source>
        <dbReference type="Proteomes" id="UP000006461"/>
    </source>
</evidence>
<gene>
    <name evidence="2" type="ordered locus">MODMU_3818</name>
</gene>
<dbReference type="KEGG" id="mmar:MODMU_3818"/>
<dbReference type="HOGENOM" id="CLU_068419_0_0_11"/>
<dbReference type="STRING" id="477641.MODMU_3818"/>
<feature type="transmembrane region" description="Helical" evidence="1">
    <location>
        <begin position="49"/>
        <end position="77"/>
    </location>
</feature>
<feature type="transmembrane region" description="Helical" evidence="1">
    <location>
        <begin position="216"/>
        <end position="235"/>
    </location>
</feature>
<evidence type="ECO:0000313" key="2">
    <source>
        <dbReference type="EMBL" id="CCH89222.1"/>
    </source>
</evidence>
<feature type="transmembrane region" description="Helical" evidence="1">
    <location>
        <begin position="241"/>
        <end position="261"/>
    </location>
</feature>
<dbReference type="AlphaFoldDB" id="I4F0Q9"/>
<sequence>MTAGTLLLTLSGLVLSTGLVGIVVAARGGHLLPSPRPTARWRYTRLHLGACAAGVLVLLVSGWPVAALAAVGATVFLPQLFGGAKASRRAIATADALSDWTRRLADLISSGAAGSTREAIRRSLDSAPAAIHPAVTDLVTRMVPQGVEPALRQFARDVDDPAADKIAMVLILRERNGGPGLAEVLTALAVDLDERSRMLREVEAERAKPRSNMRTIVITTLILVAGMVLFARTFLSGYSTAVGQVALLADFALFGTALRWMRRLSDPPTAPRVLMDAAPAGGVR</sequence>
<name>I4F0Q9_MODI5</name>
<protein>
    <submittedName>
        <fullName evidence="2">Flp pilus assembly protein TadB</fullName>
    </submittedName>
</protein>
<keyword evidence="3" id="KW-1185">Reference proteome</keyword>
<keyword evidence="1" id="KW-0812">Transmembrane</keyword>
<accession>I4F0Q9</accession>
<organism evidence="2 3">
    <name type="scientific">Modestobacter italicus (strain DSM 44449 / CECT 9708 / BC 501)</name>
    <dbReference type="NCBI Taxonomy" id="2732864"/>
    <lineage>
        <taxon>Bacteria</taxon>
        <taxon>Bacillati</taxon>
        <taxon>Actinomycetota</taxon>
        <taxon>Actinomycetes</taxon>
        <taxon>Geodermatophilales</taxon>
        <taxon>Geodermatophilaceae</taxon>
        <taxon>Modestobacter</taxon>
    </lineage>
</organism>
<dbReference type="Proteomes" id="UP000006461">
    <property type="component" value="Chromosome"/>
</dbReference>
<keyword evidence="1" id="KW-0472">Membrane</keyword>
<reference evidence="2 3" key="1">
    <citation type="journal article" date="2012" name="J. Bacteriol.">
        <title>Genome Sequence of Radiation-Resistant Modestobacter marinus Strain BC501, a Representative Actinobacterium That Thrives on Calcareous Stone Surfaces.</title>
        <authorList>
            <person name="Normand P."/>
            <person name="Gury J."/>
            <person name="Pujic P."/>
            <person name="Chouaia B."/>
            <person name="Crotti E."/>
            <person name="Brusetti L."/>
            <person name="Daffonchio D."/>
            <person name="Vacherie B."/>
            <person name="Barbe V."/>
            <person name="Medigue C."/>
            <person name="Calteau A."/>
            <person name="Ghodhbane-Gtari F."/>
            <person name="Essoussi I."/>
            <person name="Nouioui I."/>
            <person name="Abbassi-Ghozzi I."/>
            <person name="Gtari M."/>
        </authorList>
    </citation>
    <scope>NUCLEOTIDE SEQUENCE [LARGE SCALE GENOMIC DNA]</scope>
    <source>
        <strain evidence="3">BC 501</strain>
    </source>
</reference>
<dbReference type="OrthoDB" id="5243396at2"/>
<dbReference type="EMBL" id="FO203431">
    <property type="protein sequence ID" value="CCH89222.1"/>
    <property type="molecule type" value="Genomic_DNA"/>
</dbReference>
<evidence type="ECO:0000256" key="1">
    <source>
        <dbReference type="SAM" id="Phobius"/>
    </source>
</evidence>